<gene>
    <name evidence="4" type="ORF">K1X15_10235</name>
</gene>
<name>A0ABX8WM45_9HYPH</name>
<dbReference type="InterPro" id="IPR011006">
    <property type="entry name" value="CheY-like_superfamily"/>
</dbReference>
<dbReference type="SUPFAM" id="SSF52172">
    <property type="entry name" value="CheY-like"/>
    <property type="match status" value="1"/>
</dbReference>
<dbReference type="PANTHER" id="PTHR44591:SF22">
    <property type="entry name" value="CHEY SUBFAMILY"/>
    <property type="match status" value="1"/>
</dbReference>
<sequence length="117" mass="12854">MTRVLYVEDEALLAISMETVLLDAGYIVALAHDGEEGVARAVSFLPEVIVTDYMMPRMDGPSMLKELESRGLKVPVVLTTAVPEQDITDDVRSQFDVYLPKPFSERDLLAAVNGLLA</sequence>
<evidence type="ECO:0000256" key="2">
    <source>
        <dbReference type="PROSITE-ProRule" id="PRU00169"/>
    </source>
</evidence>
<protein>
    <submittedName>
        <fullName evidence="4">Response regulator</fullName>
    </submittedName>
</protein>
<organism evidence="4 5">
    <name type="scientific">Devosia salina</name>
    <dbReference type="NCBI Taxonomy" id="2860336"/>
    <lineage>
        <taxon>Bacteria</taxon>
        <taxon>Pseudomonadati</taxon>
        <taxon>Pseudomonadota</taxon>
        <taxon>Alphaproteobacteria</taxon>
        <taxon>Hyphomicrobiales</taxon>
        <taxon>Devosiaceae</taxon>
        <taxon>Devosia</taxon>
    </lineage>
</organism>
<dbReference type="PROSITE" id="PS50110">
    <property type="entry name" value="RESPONSE_REGULATORY"/>
    <property type="match status" value="1"/>
</dbReference>
<dbReference type="SMART" id="SM00448">
    <property type="entry name" value="REC"/>
    <property type="match status" value="1"/>
</dbReference>
<dbReference type="Gene3D" id="3.40.50.2300">
    <property type="match status" value="1"/>
</dbReference>
<dbReference type="Proteomes" id="UP000825799">
    <property type="component" value="Chromosome"/>
</dbReference>
<dbReference type="InterPro" id="IPR050595">
    <property type="entry name" value="Bact_response_regulator"/>
</dbReference>
<dbReference type="PANTHER" id="PTHR44591">
    <property type="entry name" value="STRESS RESPONSE REGULATOR PROTEIN 1"/>
    <property type="match status" value="1"/>
</dbReference>
<proteinExistence type="predicted"/>
<evidence type="ECO:0000259" key="3">
    <source>
        <dbReference type="PROSITE" id="PS50110"/>
    </source>
</evidence>
<feature type="domain" description="Response regulatory" evidence="3">
    <location>
        <begin position="3"/>
        <end position="116"/>
    </location>
</feature>
<dbReference type="RefSeq" id="WP_220307331.1">
    <property type="nucleotide sequence ID" value="NZ_CP080590.1"/>
</dbReference>
<accession>A0ABX8WM45</accession>
<evidence type="ECO:0000313" key="4">
    <source>
        <dbReference type="EMBL" id="QYO78879.1"/>
    </source>
</evidence>
<dbReference type="Pfam" id="PF00072">
    <property type="entry name" value="Response_reg"/>
    <property type="match status" value="1"/>
</dbReference>
<dbReference type="InterPro" id="IPR001789">
    <property type="entry name" value="Sig_transdc_resp-reg_receiver"/>
</dbReference>
<feature type="modified residue" description="4-aspartylphosphate" evidence="2">
    <location>
        <position position="52"/>
    </location>
</feature>
<evidence type="ECO:0000256" key="1">
    <source>
        <dbReference type="ARBA" id="ARBA00022553"/>
    </source>
</evidence>
<keyword evidence="1 2" id="KW-0597">Phosphoprotein</keyword>
<reference evidence="4 5" key="1">
    <citation type="submission" date="2021-08" db="EMBL/GenBank/DDBJ databases">
        <title>Devosia salina sp. nov., isolated from the South China Sea sediment.</title>
        <authorList>
            <person name="Zhou Z."/>
        </authorList>
    </citation>
    <scope>NUCLEOTIDE SEQUENCE [LARGE SCALE GENOMIC DNA]</scope>
    <source>
        <strain evidence="4 5">SCS-3</strain>
    </source>
</reference>
<evidence type="ECO:0000313" key="5">
    <source>
        <dbReference type="Proteomes" id="UP000825799"/>
    </source>
</evidence>
<keyword evidence="5" id="KW-1185">Reference proteome</keyword>
<dbReference type="EMBL" id="CP080590">
    <property type="protein sequence ID" value="QYO78879.1"/>
    <property type="molecule type" value="Genomic_DNA"/>
</dbReference>